<dbReference type="PANTHER" id="PTHR37318:SF1">
    <property type="entry name" value="BSL7504 PROTEIN"/>
    <property type="match status" value="1"/>
</dbReference>
<feature type="region of interest" description="Disordered" evidence="1">
    <location>
        <begin position="94"/>
        <end position="125"/>
    </location>
</feature>
<comment type="caution">
    <text evidence="3">The sequence shown here is derived from an EMBL/GenBank/DDBJ whole genome shotgun (WGS) entry which is preliminary data.</text>
</comment>
<evidence type="ECO:0000259" key="2">
    <source>
        <dbReference type="Pfam" id="PF13601"/>
    </source>
</evidence>
<organism evidence="3 4">
    <name type="scientific">Streptomyces lucensis JCM 4490</name>
    <dbReference type="NCBI Taxonomy" id="1306176"/>
    <lineage>
        <taxon>Bacteria</taxon>
        <taxon>Bacillati</taxon>
        <taxon>Actinomycetota</taxon>
        <taxon>Actinomycetes</taxon>
        <taxon>Kitasatosporales</taxon>
        <taxon>Streptomycetaceae</taxon>
        <taxon>Streptomyces</taxon>
    </lineage>
</organism>
<gene>
    <name evidence="3" type="ORF">GCM10010503_39490</name>
</gene>
<protein>
    <recommendedName>
        <fullName evidence="2">Winged helix DNA-binding domain-containing protein</fullName>
    </recommendedName>
</protein>
<keyword evidence="4" id="KW-1185">Reference proteome</keyword>
<sequence>MADAAIDPLLVDPTRLSIVSLLSSSRWVEFGFVRDTVALSDSALSKQISKLSDHGYVEVERGYVGKRPRTWISLSEAGRAALLDHVAALQAIVDRSQQAGESRDEGRSPPRAPGPPRPAGRPAPA</sequence>
<reference evidence="3" key="2">
    <citation type="submission" date="2020-09" db="EMBL/GenBank/DDBJ databases">
        <authorList>
            <person name="Sun Q."/>
            <person name="Ohkuma M."/>
        </authorList>
    </citation>
    <scope>NUCLEOTIDE SEQUENCE</scope>
    <source>
        <strain evidence="3">JCM 4490</strain>
    </source>
</reference>
<dbReference type="InterPro" id="IPR036388">
    <property type="entry name" value="WH-like_DNA-bd_sf"/>
</dbReference>
<dbReference type="Proteomes" id="UP000620224">
    <property type="component" value="Unassembled WGS sequence"/>
</dbReference>
<evidence type="ECO:0000256" key="1">
    <source>
        <dbReference type="SAM" id="MobiDB-lite"/>
    </source>
</evidence>
<dbReference type="EMBL" id="BMUE01000008">
    <property type="protein sequence ID" value="GGW58521.1"/>
    <property type="molecule type" value="Genomic_DNA"/>
</dbReference>
<dbReference type="InterPro" id="IPR036390">
    <property type="entry name" value="WH_DNA-bd_sf"/>
</dbReference>
<dbReference type="InterPro" id="IPR027395">
    <property type="entry name" value="WH_DNA-bd_dom"/>
</dbReference>
<feature type="domain" description="Winged helix DNA-binding" evidence="2">
    <location>
        <begin position="15"/>
        <end position="93"/>
    </location>
</feature>
<evidence type="ECO:0000313" key="3">
    <source>
        <dbReference type="EMBL" id="GGW58521.1"/>
    </source>
</evidence>
<dbReference type="AlphaFoldDB" id="A0A918MT01"/>
<evidence type="ECO:0000313" key="4">
    <source>
        <dbReference type="Proteomes" id="UP000620224"/>
    </source>
</evidence>
<dbReference type="PANTHER" id="PTHR37318">
    <property type="entry name" value="BSL7504 PROTEIN"/>
    <property type="match status" value="1"/>
</dbReference>
<feature type="compositionally biased region" description="Pro residues" evidence="1">
    <location>
        <begin position="110"/>
        <end position="125"/>
    </location>
</feature>
<dbReference type="RefSeq" id="WP_190016621.1">
    <property type="nucleotide sequence ID" value="NZ_BMUE01000008.1"/>
</dbReference>
<dbReference type="Pfam" id="PF13601">
    <property type="entry name" value="HTH_34"/>
    <property type="match status" value="1"/>
</dbReference>
<proteinExistence type="predicted"/>
<name>A0A918MT01_9ACTN</name>
<reference evidence="3" key="1">
    <citation type="journal article" date="2014" name="Int. J. Syst. Evol. Microbiol.">
        <title>Complete genome sequence of Corynebacterium casei LMG S-19264T (=DSM 44701T), isolated from a smear-ripened cheese.</title>
        <authorList>
            <consortium name="US DOE Joint Genome Institute (JGI-PGF)"/>
            <person name="Walter F."/>
            <person name="Albersmeier A."/>
            <person name="Kalinowski J."/>
            <person name="Ruckert C."/>
        </authorList>
    </citation>
    <scope>NUCLEOTIDE SEQUENCE</scope>
    <source>
        <strain evidence="3">JCM 4490</strain>
    </source>
</reference>
<accession>A0A918MT01</accession>
<dbReference type="Gene3D" id="1.10.10.10">
    <property type="entry name" value="Winged helix-like DNA-binding domain superfamily/Winged helix DNA-binding domain"/>
    <property type="match status" value="1"/>
</dbReference>
<dbReference type="SUPFAM" id="SSF46785">
    <property type="entry name" value="Winged helix' DNA-binding domain"/>
    <property type="match status" value="1"/>
</dbReference>